<dbReference type="OrthoDB" id="9985797at2"/>
<proteinExistence type="predicted"/>
<dbReference type="Proteomes" id="UP000283255">
    <property type="component" value="Unassembled WGS sequence"/>
</dbReference>
<dbReference type="AlphaFoldDB" id="A0A418YE69"/>
<name>A0A418YE69_9GAMM</name>
<reference evidence="1 2" key="2">
    <citation type="submission" date="2019-01" db="EMBL/GenBank/DDBJ databases">
        <title>Motilimonas pumilus sp. nov., isolated from the gut of sea cucumber (Apostichopus japonicus).</title>
        <authorList>
            <person name="Wang F.-Q."/>
            <person name="Ren L.-H."/>
            <person name="Lin Y.-W."/>
            <person name="Sun G.-H."/>
            <person name="Du Z.-J."/>
            <person name="Zhao J.-X."/>
            <person name="Liu X.-J."/>
            <person name="Liu L.-J."/>
        </authorList>
    </citation>
    <scope>NUCLEOTIDE SEQUENCE [LARGE SCALE GENOMIC DNA]</scope>
    <source>
        <strain evidence="1 2">PLHSC7-2</strain>
    </source>
</reference>
<organism evidence="1 2">
    <name type="scientific">Motilimonas pumila</name>
    <dbReference type="NCBI Taxonomy" id="2303987"/>
    <lineage>
        <taxon>Bacteria</taxon>
        <taxon>Pseudomonadati</taxon>
        <taxon>Pseudomonadota</taxon>
        <taxon>Gammaproteobacteria</taxon>
        <taxon>Alteromonadales</taxon>
        <taxon>Alteromonadales genera incertae sedis</taxon>
        <taxon>Motilimonas</taxon>
    </lineage>
</organism>
<sequence length="129" mass="14364">MGRGSVALPISWLDSVTILYPNGNLSAPANTSTWVKNKEFEYDLYLNGKWSFDGKIITTGIEHIEVVAKNAALESDLATIRHRLNQPEMLHHQDESLVLNDALLTTKDKEGEITSCRRVLSAARLRDAS</sequence>
<reference evidence="1 2" key="1">
    <citation type="submission" date="2018-09" db="EMBL/GenBank/DDBJ databases">
        <authorList>
            <person name="Wang F."/>
        </authorList>
    </citation>
    <scope>NUCLEOTIDE SEQUENCE [LARGE SCALE GENOMIC DNA]</scope>
    <source>
        <strain evidence="1 2">PLHSC7-2</strain>
    </source>
</reference>
<comment type="caution">
    <text evidence="1">The sequence shown here is derived from an EMBL/GenBank/DDBJ whole genome shotgun (WGS) entry which is preliminary data.</text>
</comment>
<gene>
    <name evidence="1" type="ORF">D1Z90_11100</name>
</gene>
<evidence type="ECO:0000313" key="2">
    <source>
        <dbReference type="Proteomes" id="UP000283255"/>
    </source>
</evidence>
<evidence type="ECO:0000313" key="1">
    <source>
        <dbReference type="EMBL" id="RJG47451.1"/>
    </source>
</evidence>
<protein>
    <submittedName>
        <fullName evidence="1">Uncharacterized protein</fullName>
    </submittedName>
</protein>
<accession>A0A418YE69</accession>
<dbReference type="RefSeq" id="WP_119910831.1">
    <property type="nucleotide sequence ID" value="NZ_QZCH01000013.1"/>
</dbReference>
<keyword evidence="2" id="KW-1185">Reference proteome</keyword>
<dbReference type="EMBL" id="QZCH01000013">
    <property type="protein sequence ID" value="RJG47451.1"/>
    <property type="molecule type" value="Genomic_DNA"/>
</dbReference>